<name>A0ABQ3XTG1_9ACTN</name>
<comment type="caution">
    <text evidence="1">The sequence shown here is derived from an EMBL/GenBank/DDBJ whole genome shotgun (WGS) entry which is preliminary data.</text>
</comment>
<gene>
    <name evidence="1" type="ORF">Aco03nite_101290</name>
</gene>
<sequence length="125" mass="13135">MLIALRQDPEGGDPLDRITAAVGDPETLFETAVAEVPAGAPGHRSTAAAFVLCATPLHDDLKVAVLLYLGIVLFRSGRTGEAVETVRAILPLLRESGSGDLADRWSRDVTGLLPAEPALQALLEP</sequence>
<protein>
    <recommendedName>
        <fullName evidence="3">Tetratricopeptide repeat protein</fullName>
    </recommendedName>
</protein>
<reference evidence="1 2" key="1">
    <citation type="submission" date="2021-01" db="EMBL/GenBank/DDBJ databases">
        <title>Whole genome shotgun sequence of Actinoplanes couchii NBRC 106145.</title>
        <authorList>
            <person name="Komaki H."/>
            <person name="Tamura T."/>
        </authorList>
    </citation>
    <scope>NUCLEOTIDE SEQUENCE [LARGE SCALE GENOMIC DNA]</scope>
    <source>
        <strain evidence="1 2">NBRC 106145</strain>
    </source>
</reference>
<accession>A0ABQ3XTG1</accession>
<evidence type="ECO:0000313" key="1">
    <source>
        <dbReference type="EMBL" id="GID61725.1"/>
    </source>
</evidence>
<dbReference type="Proteomes" id="UP000612282">
    <property type="component" value="Unassembled WGS sequence"/>
</dbReference>
<evidence type="ECO:0008006" key="3">
    <source>
        <dbReference type="Google" id="ProtNLM"/>
    </source>
</evidence>
<dbReference type="EMBL" id="BOMG01000135">
    <property type="protein sequence ID" value="GID61725.1"/>
    <property type="molecule type" value="Genomic_DNA"/>
</dbReference>
<dbReference type="RefSeq" id="WP_203809963.1">
    <property type="nucleotide sequence ID" value="NZ_BAAAQE010000097.1"/>
</dbReference>
<evidence type="ECO:0000313" key="2">
    <source>
        <dbReference type="Proteomes" id="UP000612282"/>
    </source>
</evidence>
<proteinExistence type="predicted"/>
<organism evidence="1 2">
    <name type="scientific">Actinoplanes couchii</name>
    <dbReference type="NCBI Taxonomy" id="403638"/>
    <lineage>
        <taxon>Bacteria</taxon>
        <taxon>Bacillati</taxon>
        <taxon>Actinomycetota</taxon>
        <taxon>Actinomycetes</taxon>
        <taxon>Micromonosporales</taxon>
        <taxon>Micromonosporaceae</taxon>
        <taxon>Actinoplanes</taxon>
    </lineage>
</organism>
<keyword evidence="2" id="KW-1185">Reference proteome</keyword>